<dbReference type="Proteomes" id="UP000789920">
    <property type="component" value="Unassembled WGS sequence"/>
</dbReference>
<accession>A0ACA9R7V1</accession>
<feature type="non-terminal residue" evidence="1">
    <location>
        <position position="1"/>
    </location>
</feature>
<gene>
    <name evidence="1" type="ORF">RPERSI_LOCUS17523</name>
</gene>
<proteinExistence type="predicted"/>
<organism evidence="1 2">
    <name type="scientific">Racocetra persica</name>
    <dbReference type="NCBI Taxonomy" id="160502"/>
    <lineage>
        <taxon>Eukaryota</taxon>
        <taxon>Fungi</taxon>
        <taxon>Fungi incertae sedis</taxon>
        <taxon>Mucoromycota</taxon>
        <taxon>Glomeromycotina</taxon>
        <taxon>Glomeromycetes</taxon>
        <taxon>Diversisporales</taxon>
        <taxon>Gigasporaceae</taxon>
        <taxon>Racocetra</taxon>
    </lineage>
</organism>
<protein>
    <submittedName>
        <fullName evidence="1">13689_t:CDS:1</fullName>
    </submittedName>
</protein>
<sequence>QYNQLLILYGYPNPSIAPIVALDTLKFEWSNPIISSNGGSSVTLRRFTSILVGAYILIAFGSSGTSGVNATNNVLLLDISQKDNYKWATLYDPTKSLQSISTAKPTISDSSNNSSINVGAIIGGIFGGIAGLIILSVAAILIVRRYGYQHFTQKEESINEYHP</sequence>
<keyword evidence="2" id="KW-1185">Reference proteome</keyword>
<name>A0ACA9R7V1_9GLOM</name>
<comment type="caution">
    <text evidence="1">The sequence shown here is derived from an EMBL/GenBank/DDBJ whole genome shotgun (WGS) entry which is preliminary data.</text>
</comment>
<reference evidence="1" key="1">
    <citation type="submission" date="2021-06" db="EMBL/GenBank/DDBJ databases">
        <authorList>
            <person name="Kallberg Y."/>
            <person name="Tangrot J."/>
            <person name="Rosling A."/>
        </authorList>
    </citation>
    <scope>NUCLEOTIDE SEQUENCE</scope>
    <source>
        <strain evidence="1">MA461A</strain>
    </source>
</reference>
<evidence type="ECO:0000313" key="2">
    <source>
        <dbReference type="Proteomes" id="UP000789920"/>
    </source>
</evidence>
<dbReference type="EMBL" id="CAJVQC010045008">
    <property type="protein sequence ID" value="CAG8780605.1"/>
    <property type="molecule type" value="Genomic_DNA"/>
</dbReference>
<evidence type="ECO:0000313" key="1">
    <source>
        <dbReference type="EMBL" id="CAG8780605.1"/>
    </source>
</evidence>